<proteinExistence type="predicted"/>
<keyword evidence="3" id="KW-1185">Reference proteome</keyword>
<dbReference type="OrthoDB" id="10257471at2759"/>
<name>A0A1I8NN89_STOCA</name>
<dbReference type="PANTHER" id="PTHR13318:SF190">
    <property type="entry name" value="PARTNER OF PAIRED, ISOFORM B"/>
    <property type="match status" value="1"/>
</dbReference>
<dbReference type="EnsemblMetazoa" id="SCAU000561-RA">
    <property type="protein sequence ID" value="SCAU000561-PA"/>
    <property type="gene ID" value="SCAU000561"/>
</dbReference>
<dbReference type="SUPFAM" id="SSF81383">
    <property type="entry name" value="F-box domain"/>
    <property type="match status" value="1"/>
</dbReference>
<reference evidence="2" key="1">
    <citation type="submission" date="2020-05" db="UniProtKB">
        <authorList>
            <consortium name="EnsemblMetazoa"/>
        </authorList>
    </citation>
    <scope>IDENTIFICATION</scope>
    <source>
        <strain evidence="2">USDA</strain>
    </source>
</reference>
<dbReference type="PANTHER" id="PTHR13318">
    <property type="entry name" value="PARTNER OF PAIRED, ISOFORM B-RELATED"/>
    <property type="match status" value="1"/>
</dbReference>
<accession>A0A1I8NN89</accession>
<dbReference type="KEGG" id="scac:106085381"/>
<dbReference type="GO" id="GO:0031146">
    <property type="term" value="P:SCF-dependent proteasomal ubiquitin-dependent protein catabolic process"/>
    <property type="evidence" value="ECO:0007669"/>
    <property type="project" value="TreeGrafter"/>
</dbReference>
<feature type="domain" description="F-box" evidence="1">
    <location>
        <begin position="12"/>
        <end position="42"/>
    </location>
</feature>
<gene>
    <name evidence="2" type="primary">106085381</name>
</gene>
<dbReference type="CDD" id="cd09917">
    <property type="entry name" value="F-box_SF"/>
    <property type="match status" value="1"/>
</dbReference>
<dbReference type="InterPro" id="IPR032675">
    <property type="entry name" value="LRR_dom_sf"/>
</dbReference>
<evidence type="ECO:0000313" key="3">
    <source>
        <dbReference type="Proteomes" id="UP000095300"/>
    </source>
</evidence>
<dbReference type="AlphaFoldDB" id="A0A1I8NN89"/>
<dbReference type="Gene3D" id="3.80.10.10">
    <property type="entry name" value="Ribonuclease Inhibitor"/>
    <property type="match status" value="2"/>
</dbReference>
<organism evidence="2 3">
    <name type="scientific">Stomoxys calcitrans</name>
    <name type="common">Stable fly</name>
    <name type="synonym">Conops calcitrans</name>
    <dbReference type="NCBI Taxonomy" id="35570"/>
    <lineage>
        <taxon>Eukaryota</taxon>
        <taxon>Metazoa</taxon>
        <taxon>Ecdysozoa</taxon>
        <taxon>Arthropoda</taxon>
        <taxon>Hexapoda</taxon>
        <taxon>Insecta</taxon>
        <taxon>Pterygota</taxon>
        <taxon>Neoptera</taxon>
        <taxon>Endopterygota</taxon>
        <taxon>Diptera</taxon>
        <taxon>Brachycera</taxon>
        <taxon>Muscomorpha</taxon>
        <taxon>Muscoidea</taxon>
        <taxon>Muscidae</taxon>
        <taxon>Stomoxys</taxon>
    </lineage>
</organism>
<sequence length="580" mass="67624">MQALKRILQNVDILIHIFRMLDIDDQIRLSKVCQAFRNIFELYIFTKEDYSSLTVNANRDYYVVNNESECNRLVLKRKELNEFLDYHRFRVQSFTERNGSILDIRSFCNLTQLHYSFMTITWEHLKAFAKFPNIATQLEELVVDCCSDESWGSLMIGNTWKVDWLMPMKNLHRLKVIKENWTRLSYHNFQKIITNLQLEDLDLRCIVQPGRKGRQQYPIPNSPLRELNIGINFGSKADLTPYLTMLEHLVTLTLTVDGIVSQKMLNDIATACVNLEGLHFQTSSFEEIMTFVIPAKVTAASLYRCYGLSPENFQQILSVAHLVKLSITETKVNVVENQGLSPSIEYLDIYDDQWNSNLILAFGGSEHLKYLHWHACDFDRHVAAHEAALRRCSSLEVLDLKEGHLSLDTLSHLQCLTKLTLPPSMPTLSWSLIVGVLKNPNLKEFVLNKYCKARDLEIDDAEIPKWGFPLALNTIRITLDIFCMALDFWFDVFNQNPHLQLGVYNFRGDPEYMRVIINHEKFPKSLRTLDICHFVIKCRDLRQSVEATMAKLKQDIEHFKYENDEYMFRIIFDRNLGLTQ</sequence>
<protein>
    <recommendedName>
        <fullName evidence="1">F-box domain-containing protein</fullName>
    </recommendedName>
</protein>
<evidence type="ECO:0000313" key="2">
    <source>
        <dbReference type="EnsemblMetazoa" id="SCAU000561-PA"/>
    </source>
</evidence>
<dbReference type="InterPro" id="IPR001810">
    <property type="entry name" value="F-box_dom"/>
</dbReference>
<dbReference type="InterPro" id="IPR036047">
    <property type="entry name" value="F-box-like_dom_sf"/>
</dbReference>
<dbReference type="GO" id="GO:0019005">
    <property type="term" value="C:SCF ubiquitin ligase complex"/>
    <property type="evidence" value="ECO:0007669"/>
    <property type="project" value="TreeGrafter"/>
</dbReference>
<dbReference type="VEuPathDB" id="VectorBase:SCAU000561"/>
<dbReference type="SUPFAM" id="SSF52058">
    <property type="entry name" value="L domain-like"/>
    <property type="match status" value="1"/>
</dbReference>
<dbReference type="Pfam" id="PF00646">
    <property type="entry name" value="F-box"/>
    <property type="match status" value="1"/>
</dbReference>
<evidence type="ECO:0000259" key="1">
    <source>
        <dbReference type="Pfam" id="PF00646"/>
    </source>
</evidence>
<dbReference type="Gene3D" id="1.20.1280.50">
    <property type="match status" value="1"/>
</dbReference>
<dbReference type="Proteomes" id="UP000095300">
    <property type="component" value="Unassembled WGS sequence"/>
</dbReference>